<proteinExistence type="predicted"/>
<dbReference type="Proteomes" id="UP000800200">
    <property type="component" value="Unassembled WGS sequence"/>
</dbReference>
<accession>A0A6A6E129</accession>
<dbReference type="EMBL" id="ML994638">
    <property type="protein sequence ID" value="KAF2184392.1"/>
    <property type="molecule type" value="Genomic_DNA"/>
</dbReference>
<reference evidence="2" key="1">
    <citation type="journal article" date="2020" name="Stud. Mycol.">
        <title>101 Dothideomycetes genomes: a test case for predicting lifestyles and emergence of pathogens.</title>
        <authorList>
            <person name="Haridas S."/>
            <person name="Albert R."/>
            <person name="Binder M."/>
            <person name="Bloem J."/>
            <person name="Labutti K."/>
            <person name="Salamov A."/>
            <person name="Andreopoulos B."/>
            <person name="Baker S."/>
            <person name="Barry K."/>
            <person name="Bills G."/>
            <person name="Bluhm B."/>
            <person name="Cannon C."/>
            <person name="Castanera R."/>
            <person name="Culley D."/>
            <person name="Daum C."/>
            <person name="Ezra D."/>
            <person name="Gonzalez J."/>
            <person name="Henrissat B."/>
            <person name="Kuo A."/>
            <person name="Liang C."/>
            <person name="Lipzen A."/>
            <person name="Lutzoni F."/>
            <person name="Magnuson J."/>
            <person name="Mondo S."/>
            <person name="Nolan M."/>
            <person name="Ohm R."/>
            <person name="Pangilinan J."/>
            <person name="Park H.-J."/>
            <person name="Ramirez L."/>
            <person name="Alfaro M."/>
            <person name="Sun H."/>
            <person name="Tritt A."/>
            <person name="Yoshinaga Y."/>
            <person name="Zwiers L.-H."/>
            <person name="Turgeon B."/>
            <person name="Goodwin S."/>
            <person name="Spatafora J."/>
            <person name="Crous P."/>
            <person name="Grigoriev I."/>
        </authorList>
    </citation>
    <scope>NUCLEOTIDE SEQUENCE</scope>
    <source>
        <strain evidence="2">CBS 207.26</strain>
    </source>
</reference>
<dbReference type="AlphaFoldDB" id="A0A6A6E129"/>
<evidence type="ECO:0000256" key="1">
    <source>
        <dbReference type="SAM" id="MobiDB-lite"/>
    </source>
</evidence>
<feature type="compositionally biased region" description="Basic residues" evidence="1">
    <location>
        <begin position="92"/>
        <end position="102"/>
    </location>
</feature>
<gene>
    <name evidence="2" type="ORF">K469DRAFT_183240</name>
</gene>
<keyword evidence="3" id="KW-1185">Reference proteome</keyword>
<protein>
    <submittedName>
        <fullName evidence="2">Uncharacterized protein</fullName>
    </submittedName>
</protein>
<organism evidence="2 3">
    <name type="scientific">Zopfia rhizophila CBS 207.26</name>
    <dbReference type="NCBI Taxonomy" id="1314779"/>
    <lineage>
        <taxon>Eukaryota</taxon>
        <taxon>Fungi</taxon>
        <taxon>Dikarya</taxon>
        <taxon>Ascomycota</taxon>
        <taxon>Pezizomycotina</taxon>
        <taxon>Dothideomycetes</taxon>
        <taxon>Dothideomycetes incertae sedis</taxon>
        <taxon>Zopfiaceae</taxon>
        <taxon>Zopfia</taxon>
    </lineage>
</organism>
<evidence type="ECO:0000313" key="2">
    <source>
        <dbReference type="EMBL" id="KAF2184392.1"/>
    </source>
</evidence>
<evidence type="ECO:0000313" key="3">
    <source>
        <dbReference type="Proteomes" id="UP000800200"/>
    </source>
</evidence>
<sequence length="243" mass="28336">MQFTPYKFAAMSEALPPHRAAKMESTGGKFQLPPIREALPGQFPYGHRLPICSPPLSLPLPNHGYYSPPPRYDMAPVSSYQQPRAIRRVCKVEKKHPRRKPCQKSPRCNDKPQSAKAAKAVKEQERREDLGELVIDYEKLLEYMGDQDIKNEFFKRPLNQGNVRSSRGLQHNKLDVLRGALKQLKRWYREKHELQEEIYKLRYLVRPKRVSTEGLYSQSLRSNKDLTQHLRPFTFTSQPSPRL</sequence>
<name>A0A6A6E129_9PEZI</name>
<feature type="region of interest" description="Disordered" evidence="1">
    <location>
        <begin position="92"/>
        <end position="123"/>
    </location>
</feature>